<sequence>MTRSQNLLAKKKLRNGQMTPKKTRSSSSEMGTSPSPVLWHASFNTAGRLLPLLWMSLVRVIEVTHKSIGPFLRWEIASLAVGVGQAKIEKNGSTSTIIQINNMSPSLFQQPEIFTISSS</sequence>
<evidence type="ECO:0000256" key="1">
    <source>
        <dbReference type="SAM" id="MobiDB-lite"/>
    </source>
</evidence>
<dbReference type="Proteomes" id="UP000326396">
    <property type="component" value="Unassembled WGS sequence"/>
</dbReference>
<proteinExistence type="predicted"/>
<evidence type="ECO:0000313" key="2">
    <source>
        <dbReference type="EMBL" id="KAD1625215.1"/>
    </source>
</evidence>
<protein>
    <submittedName>
        <fullName evidence="2">Uncharacterized protein</fullName>
    </submittedName>
</protein>
<name>A0A5N6LHL0_9ASTR</name>
<feature type="region of interest" description="Disordered" evidence="1">
    <location>
        <begin position="1"/>
        <end position="34"/>
    </location>
</feature>
<keyword evidence="3" id="KW-1185">Reference proteome</keyword>
<comment type="caution">
    <text evidence="2">The sequence shown here is derived from an EMBL/GenBank/DDBJ whole genome shotgun (WGS) entry which is preliminary data.</text>
</comment>
<gene>
    <name evidence="2" type="ORF">E3N88_42525</name>
</gene>
<dbReference type="EMBL" id="SZYD01000626">
    <property type="protein sequence ID" value="KAD1625215.1"/>
    <property type="molecule type" value="Genomic_DNA"/>
</dbReference>
<organism evidence="2 3">
    <name type="scientific">Mikania micrantha</name>
    <name type="common">bitter vine</name>
    <dbReference type="NCBI Taxonomy" id="192012"/>
    <lineage>
        <taxon>Eukaryota</taxon>
        <taxon>Viridiplantae</taxon>
        <taxon>Streptophyta</taxon>
        <taxon>Embryophyta</taxon>
        <taxon>Tracheophyta</taxon>
        <taxon>Spermatophyta</taxon>
        <taxon>Magnoliopsida</taxon>
        <taxon>eudicotyledons</taxon>
        <taxon>Gunneridae</taxon>
        <taxon>Pentapetalae</taxon>
        <taxon>asterids</taxon>
        <taxon>campanulids</taxon>
        <taxon>Asterales</taxon>
        <taxon>Asteraceae</taxon>
        <taxon>Asteroideae</taxon>
        <taxon>Heliantheae alliance</taxon>
        <taxon>Eupatorieae</taxon>
        <taxon>Mikania</taxon>
    </lineage>
</organism>
<feature type="compositionally biased region" description="Low complexity" evidence="1">
    <location>
        <begin position="25"/>
        <end position="34"/>
    </location>
</feature>
<reference evidence="2 3" key="1">
    <citation type="submission" date="2019-05" db="EMBL/GenBank/DDBJ databases">
        <title>Mikania micrantha, genome provides insights into the molecular mechanism of rapid growth.</title>
        <authorList>
            <person name="Liu B."/>
        </authorList>
    </citation>
    <scope>NUCLEOTIDE SEQUENCE [LARGE SCALE GENOMIC DNA]</scope>
    <source>
        <strain evidence="2">NLD-2019</strain>
        <tissue evidence="2">Leaf</tissue>
    </source>
</reference>
<accession>A0A5N6LHL0</accession>
<dbReference type="AlphaFoldDB" id="A0A5N6LHL0"/>
<evidence type="ECO:0000313" key="3">
    <source>
        <dbReference type="Proteomes" id="UP000326396"/>
    </source>
</evidence>